<sequence length="399" mass="45677">MKFTVKKIACLMAVLTTVSVFTGCFKEEMGNKKSEKGLEVSKVETNEGGSSDGRYKDEFLENMRVDATIKSADKSSAQVLSGIAQKFSLENVVKVVMGEVNIQIEREDNNLRSGKCNGKSVFADEYGRFDISSKVFDTIGLVAADFCGHNQIERPNKEVFQKKELDFMSSVDAVKQCKRIMEDLNILYVENPEIYALDYENLQKKYDEVAKEEDIKELIKRGKFYAKEKWEKEDEGYYIIFKTKLADIPVASVGYEDKKTSYSVAGSEIVFWVNKDGVDSVKVNERIYEETGKLGEVKNLITYKEALKKLKSKYKDIILTDENIVEEISLEYIPCIKETQTIGEGRLAITQYNFKPAWRFKIKNIFKNDERKQQSNVVQGPTFEYIFQNIDAITGEFIE</sequence>
<evidence type="ECO:0008006" key="4">
    <source>
        <dbReference type="Google" id="ProtNLM"/>
    </source>
</evidence>
<dbReference type="Proteomes" id="UP001519308">
    <property type="component" value="Unassembled WGS sequence"/>
</dbReference>
<organism evidence="2 3">
    <name type="scientific">Clostridium punense</name>
    <dbReference type="NCBI Taxonomy" id="1054297"/>
    <lineage>
        <taxon>Bacteria</taxon>
        <taxon>Bacillati</taxon>
        <taxon>Bacillota</taxon>
        <taxon>Clostridia</taxon>
        <taxon>Eubacteriales</taxon>
        <taxon>Clostridiaceae</taxon>
        <taxon>Clostridium</taxon>
    </lineage>
</organism>
<evidence type="ECO:0000313" key="3">
    <source>
        <dbReference type="Proteomes" id="UP001519308"/>
    </source>
</evidence>
<reference evidence="2 3" key="1">
    <citation type="submission" date="2021-03" db="EMBL/GenBank/DDBJ databases">
        <title>Genomic Encyclopedia of Type Strains, Phase IV (KMG-IV): sequencing the most valuable type-strain genomes for metagenomic binning, comparative biology and taxonomic classification.</title>
        <authorList>
            <person name="Goeker M."/>
        </authorList>
    </citation>
    <scope>NUCLEOTIDE SEQUENCE [LARGE SCALE GENOMIC DNA]</scope>
    <source>
        <strain evidence="2 3">DSM 28650</strain>
    </source>
</reference>
<feature type="chain" id="PRO_5045919863" description="Lipoprotein" evidence="1">
    <location>
        <begin position="23"/>
        <end position="399"/>
    </location>
</feature>
<feature type="signal peptide" evidence="1">
    <location>
        <begin position="1"/>
        <end position="22"/>
    </location>
</feature>
<keyword evidence="3" id="KW-1185">Reference proteome</keyword>
<keyword evidence="1" id="KW-0732">Signal</keyword>
<dbReference type="Gene3D" id="2.40.128.690">
    <property type="entry name" value="YycH protein, domain 3-like"/>
    <property type="match status" value="1"/>
</dbReference>
<gene>
    <name evidence="2" type="ORF">J2Z44_001425</name>
</gene>
<evidence type="ECO:0000256" key="1">
    <source>
        <dbReference type="SAM" id="SignalP"/>
    </source>
</evidence>
<protein>
    <recommendedName>
        <fullName evidence="4">Lipoprotein</fullName>
    </recommendedName>
</protein>
<dbReference type="PROSITE" id="PS51257">
    <property type="entry name" value="PROKAR_LIPOPROTEIN"/>
    <property type="match status" value="1"/>
</dbReference>
<dbReference type="RefSeq" id="WP_209649445.1">
    <property type="nucleotide sequence ID" value="NZ_JAGGLL010000009.1"/>
</dbReference>
<evidence type="ECO:0000313" key="2">
    <source>
        <dbReference type="EMBL" id="MBP2021629.1"/>
    </source>
</evidence>
<name>A0ABS4K1H7_9CLOT</name>
<comment type="caution">
    <text evidence="2">The sequence shown here is derived from an EMBL/GenBank/DDBJ whole genome shotgun (WGS) entry which is preliminary data.</text>
</comment>
<accession>A0ABS4K1H7</accession>
<proteinExistence type="predicted"/>
<dbReference type="EMBL" id="JAGGLL010000009">
    <property type="protein sequence ID" value="MBP2021629.1"/>
    <property type="molecule type" value="Genomic_DNA"/>
</dbReference>